<dbReference type="Pfam" id="PF01881">
    <property type="entry name" value="Cas_Cas6_C"/>
    <property type="match status" value="1"/>
</dbReference>
<dbReference type="RefSeq" id="WP_068321248.1">
    <property type="nucleotide sequence ID" value="NZ_CP010835.1"/>
</dbReference>
<dbReference type="PANTHER" id="PTHR36984:SF1">
    <property type="entry name" value="CRISPR-ASSOCIATED ENDORIBONUCLEASE CAS6 1"/>
    <property type="match status" value="1"/>
</dbReference>
<feature type="domain" description="CRISPR associated protein Cas6 C-terminal" evidence="6">
    <location>
        <begin position="118"/>
        <end position="235"/>
    </location>
</feature>
<accession>A0A127B8N1</accession>
<evidence type="ECO:0000313" key="8">
    <source>
        <dbReference type="Proteomes" id="UP000070587"/>
    </source>
</evidence>
<feature type="active site" description="Proton donor" evidence="5">
    <location>
        <position position="44"/>
    </location>
</feature>
<dbReference type="GeneID" id="28490954"/>
<gene>
    <name evidence="7" type="ORF">TQ32_03925</name>
</gene>
<dbReference type="InterPro" id="IPR049435">
    <property type="entry name" value="Cas_Cas6_C"/>
</dbReference>
<reference evidence="8" key="1">
    <citation type="submission" date="2015-02" db="EMBL/GenBank/DDBJ databases">
        <title>Pyrococcus kukulkanii sp. nov., a novel hyperthermophilic archaeon isolated from a deep-sea hydrothermal vent at the Guaymas Basin.</title>
        <authorList>
            <person name="Oger P.M."/>
            <person name="Callac N."/>
            <person name="Jebbar M."/>
            <person name="Godfroy A."/>
        </authorList>
    </citation>
    <scope>NUCLEOTIDE SEQUENCE [LARGE SCALE GENOMIC DNA]</scope>
    <source>
        <strain evidence="8">NCB100</strain>
    </source>
</reference>
<keyword evidence="2" id="KW-0694">RNA-binding</keyword>
<dbReference type="NCBIfam" id="TIGR01877">
    <property type="entry name" value="cas_cas6"/>
    <property type="match status" value="1"/>
</dbReference>
<protein>
    <submittedName>
        <fullName evidence="7">CRISPR-associated protein Cas6</fullName>
    </submittedName>
</protein>
<dbReference type="InterPro" id="IPR045747">
    <property type="entry name" value="CRISPR-assoc_prot_Cas6_N_sf"/>
</dbReference>
<dbReference type="AlphaFoldDB" id="A0A127B8N1"/>
<feature type="site" description="Transition state stabilizer" evidence="4">
    <location>
        <position position="50"/>
    </location>
</feature>
<dbReference type="GO" id="GO:0003723">
    <property type="term" value="F:RNA binding"/>
    <property type="evidence" value="ECO:0007669"/>
    <property type="project" value="UniProtKB-KW"/>
</dbReference>
<dbReference type="PANTHER" id="PTHR36984">
    <property type="entry name" value="CRISPR-ASSOCIATED ENDORIBONUCLEASE CAS6 1"/>
    <property type="match status" value="1"/>
</dbReference>
<dbReference type="OrthoDB" id="43942at2157"/>
<dbReference type="InterPro" id="IPR010156">
    <property type="entry name" value="CRISPR-assoc_prot_Cas6"/>
</dbReference>
<feature type="active site" description="Proton acceptor" evidence="5">
    <location>
        <position position="29"/>
    </location>
</feature>
<dbReference type="Gene3D" id="3.30.70.1900">
    <property type="match status" value="1"/>
</dbReference>
<comment type="similarity">
    <text evidence="1">Belongs to the CRISPR-associated protein Cas6/Cse3/CasE family.</text>
</comment>
<dbReference type="Pfam" id="PF21350">
    <property type="entry name" value="Cas6_I-A"/>
    <property type="match status" value="1"/>
</dbReference>
<sequence length="270" mass="31121">MRFLIKLKPEREKFKVPYNHQYYLQGLIYNRIKLANPRLSTFLHETKGPKLFTYSLFMAEKRSHPRDLPYFLGGKRGFFYFSTCIPEIAEAFITGLFKNPEIELWGEKFYLEEVKTLKEPKKLSGLTFITLSPVAVTTVKDGRRVDLSPLEEEFYTAIEENLKDKYVMINGDKPPDDFDIEILVAKPKRFMIKPGIYQMAWHLVFKAYGDDELIKVGYVVGFGEKNSLGFGMVKVEGGKRVSGGVKGRTYESDVYPGGRSEDSRVKESVY</sequence>
<evidence type="ECO:0000256" key="1">
    <source>
        <dbReference type="ARBA" id="ARBA00005937"/>
    </source>
</evidence>
<evidence type="ECO:0000256" key="4">
    <source>
        <dbReference type="PIRSR" id="PIRSR005054-1"/>
    </source>
</evidence>
<organism evidence="7 8">
    <name type="scientific">Pyrococcus kukulkanii</name>
    <dbReference type="NCBI Taxonomy" id="1609559"/>
    <lineage>
        <taxon>Archaea</taxon>
        <taxon>Methanobacteriati</taxon>
        <taxon>Methanobacteriota</taxon>
        <taxon>Thermococci</taxon>
        <taxon>Thermococcales</taxon>
        <taxon>Thermococcaceae</taxon>
        <taxon>Pyrococcus</taxon>
    </lineage>
</organism>
<dbReference type="KEGG" id="pyc:TQ32_03925"/>
<dbReference type="EMBL" id="CP010835">
    <property type="protein sequence ID" value="AMM53720.1"/>
    <property type="molecule type" value="Genomic_DNA"/>
</dbReference>
<dbReference type="PIRSF" id="PIRSF005054">
    <property type="entry name" value="PF1131"/>
    <property type="match status" value="1"/>
</dbReference>
<dbReference type="STRING" id="1609559.TQ32_03925"/>
<dbReference type="Proteomes" id="UP000070587">
    <property type="component" value="Chromosome"/>
</dbReference>
<proteinExistence type="inferred from homology"/>
<evidence type="ECO:0000256" key="5">
    <source>
        <dbReference type="PIRSR" id="PIRSR005054-50"/>
    </source>
</evidence>
<dbReference type="GO" id="GO:0051607">
    <property type="term" value="P:defense response to virus"/>
    <property type="evidence" value="ECO:0007669"/>
    <property type="project" value="UniProtKB-KW"/>
</dbReference>
<dbReference type="GO" id="GO:0016788">
    <property type="term" value="F:hydrolase activity, acting on ester bonds"/>
    <property type="evidence" value="ECO:0007669"/>
    <property type="project" value="InterPro"/>
</dbReference>
<evidence type="ECO:0000256" key="3">
    <source>
        <dbReference type="ARBA" id="ARBA00023118"/>
    </source>
</evidence>
<evidence type="ECO:0000313" key="7">
    <source>
        <dbReference type="EMBL" id="AMM53720.1"/>
    </source>
</evidence>
<evidence type="ECO:0000256" key="2">
    <source>
        <dbReference type="ARBA" id="ARBA00022884"/>
    </source>
</evidence>
<evidence type="ECO:0000259" key="6">
    <source>
        <dbReference type="Pfam" id="PF01881"/>
    </source>
</evidence>
<dbReference type="PATRIC" id="fig|1609559.3.peg.817"/>
<dbReference type="Gene3D" id="3.30.70.1890">
    <property type="match status" value="1"/>
</dbReference>
<name>A0A127B8N1_9EURY</name>
<reference evidence="7 8" key="2">
    <citation type="journal article" date="2016" name="Int. J. Syst. Evol. Microbiol.">
        <title>Pyrococcus kukulkanii sp. nov., a hyperthermophilic, piezophilic archaeon isolated from a deep-sea hydrothermal vent.</title>
        <authorList>
            <person name="Callac N."/>
            <person name="Oger P."/>
            <person name="Lesongeur F."/>
            <person name="Rattray J.E."/>
            <person name="Vannier P."/>
            <person name="Michoud G."/>
            <person name="Beauverger M."/>
            <person name="Gayet N."/>
            <person name="Rouxel O."/>
            <person name="Jebbar M."/>
            <person name="Godfroy A."/>
        </authorList>
    </citation>
    <scope>NUCLEOTIDE SEQUENCE [LARGE SCALE GENOMIC DNA]</scope>
    <source>
        <strain evidence="7 8">NCB100</strain>
    </source>
</reference>
<keyword evidence="3" id="KW-0051">Antiviral defense</keyword>